<organism evidence="1 2">
    <name type="scientific">Tritrichomonas musculus</name>
    <dbReference type="NCBI Taxonomy" id="1915356"/>
    <lineage>
        <taxon>Eukaryota</taxon>
        <taxon>Metamonada</taxon>
        <taxon>Parabasalia</taxon>
        <taxon>Tritrichomonadida</taxon>
        <taxon>Tritrichomonadidae</taxon>
        <taxon>Tritrichomonas</taxon>
    </lineage>
</organism>
<dbReference type="Proteomes" id="UP001470230">
    <property type="component" value="Unassembled WGS sequence"/>
</dbReference>
<dbReference type="InterPro" id="IPR008979">
    <property type="entry name" value="Galactose-bd-like_sf"/>
</dbReference>
<evidence type="ECO:0008006" key="3">
    <source>
        <dbReference type="Google" id="ProtNLM"/>
    </source>
</evidence>
<proteinExistence type="predicted"/>
<protein>
    <recommendedName>
        <fullName evidence="3">F5/8 type C domain-containing protein</fullName>
    </recommendedName>
</protein>
<dbReference type="SUPFAM" id="SSF49785">
    <property type="entry name" value="Galactose-binding domain-like"/>
    <property type="match status" value="1"/>
</dbReference>
<keyword evidence="2" id="KW-1185">Reference proteome</keyword>
<name>A0ABR2HI05_9EUKA</name>
<accession>A0ABR2HI05</accession>
<gene>
    <name evidence="1" type="ORF">M9Y10_018886</name>
</gene>
<comment type="caution">
    <text evidence="1">The sequence shown here is derived from an EMBL/GenBank/DDBJ whole genome shotgun (WGS) entry which is preliminary data.</text>
</comment>
<dbReference type="Gene3D" id="2.60.120.260">
    <property type="entry name" value="Galactose-binding domain-like"/>
    <property type="match status" value="1"/>
</dbReference>
<evidence type="ECO:0000313" key="2">
    <source>
        <dbReference type="Proteomes" id="UP001470230"/>
    </source>
</evidence>
<dbReference type="EMBL" id="JAPFFF010000027">
    <property type="protein sequence ID" value="KAK8847851.1"/>
    <property type="molecule type" value="Genomic_DNA"/>
</dbReference>
<sequence>MSNTIKLLPTSILNVPIQKFDNDFIFIVNEEKYITNRIIADLISPQISQSHFTDPTLSQYTINTDKKGNFQFILDLVNFQSNTIPESEIPFIEEILFILGNKSIEIDNTDAFTEMTLDLALEQIESHEKHENFYSKLIEKDINFISSHFYQIDEDQIKIIENLKLETIEKIIKNPNLRLESEDQLLTILNHLYQKNSIYSILYENINFLNATTSKISEFLMMFDTFDLTRELWISLSMRLQHPLSDDDKIDKARYYIQFSYNESKKFDGIINYLHMKYKREIFNHINITSSSIYDTDQKDFSPSRTIYYDTLDFFKSKNEENSWICFDFKNYHVIPSGYSIRSPNMSEIGGFLKNWVIEGCNDLNDEWTVIDEQVDCKFLIGRRYDHSFEIQNPKKEKFRFLRLRQKGPSFNGNNNLNIESIEFFGGLL</sequence>
<evidence type="ECO:0000313" key="1">
    <source>
        <dbReference type="EMBL" id="KAK8847851.1"/>
    </source>
</evidence>
<reference evidence="1 2" key="1">
    <citation type="submission" date="2024-04" db="EMBL/GenBank/DDBJ databases">
        <title>Tritrichomonas musculus Genome.</title>
        <authorList>
            <person name="Alves-Ferreira E."/>
            <person name="Grigg M."/>
            <person name="Lorenzi H."/>
            <person name="Galac M."/>
        </authorList>
    </citation>
    <scope>NUCLEOTIDE SEQUENCE [LARGE SCALE GENOMIC DNA]</scope>
    <source>
        <strain evidence="1 2">EAF2021</strain>
    </source>
</reference>